<feature type="region of interest" description="Disordered" evidence="3">
    <location>
        <begin position="74"/>
        <end position="105"/>
    </location>
</feature>
<dbReference type="GO" id="GO:0005634">
    <property type="term" value="C:nucleus"/>
    <property type="evidence" value="ECO:0007669"/>
    <property type="project" value="UniProtKB-SubCell"/>
</dbReference>
<comment type="caution">
    <text evidence="5">The sequence shown here is derived from an EMBL/GenBank/DDBJ whole genome shotgun (WGS) entry which is preliminary data.</text>
</comment>
<dbReference type="GO" id="GO:2000022">
    <property type="term" value="P:regulation of jasmonic acid mediated signaling pathway"/>
    <property type="evidence" value="ECO:0007669"/>
    <property type="project" value="UniProtKB-UniRule"/>
</dbReference>
<dbReference type="PANTHER" id="PTHR33077">
    <property type="entry name" value="PROTEIN TIFY 4A-RELATED-RELATED"/>
    <property type="match status" value="1"/>
</dbReference>
<comment type="function">
    <text evidence="2">Repressor of jasmonate responses.</text>
</comment>
<evidence type="ECO:0000259" key="4">
    <source>
        <dbReference type="PROSITE" id="PS51320"/>
    </source>
</evidence>
<evidence type="ECO:0000256" key="1">
    <source>
        <dbReference type="ARBA" id="ARBA00008614"/>
    </source>
</evidence>
<reference evidence="5" key="1">
    <citation type="submission" date="2023-05" db="EMBL/GenBank/DDBJ databases">
        <title>Nepenthes gracilis genome sequencing.</title>
        <authorList>
            <person name="Fukushima K."/>
        </authorList>
    </citation>
    <scope>NUCLEOTIDE SEQUENCE</scope>
    <source>
        <strain evidence="5">SING2019-196</strain>
    </source>
</reference>
<feature type="domain" description="Tify" evidence="4">
    <location>
        <begin position="39"/>
        <end position="73"/>
    </location>
</feature>
<sequence>MRRNCNLELQLLPSSFSSDAAAASSIISGHPMGSNCDHDQSGEQQMTIFYNGRVCVCDVTEIQARAIIWMASREVDKERRASSTPATPSSAHLPPPTPPAAPATLSMKRSLQRFLQKRNYRIQAAAPYHH</sequence>
<dbReference type="SMART" id="SM00979">
    <property type="entry name" value="TIFY"/>
    <property type="match status" value="1"/>
</dbReference>
<dbReference type="GO" id="GO:0031347">
    <property type="term" value="P:regulation of defense response"/>
    <property type="evidence" value="ECO:0007669"/>
    <property type="project" value="UniProtKB-UniRule"/>
</dbReference>
<protein>
    <recommendedName>
        <fullName evidence="2">Protein TIFY</fullName>
    </recommendedName>
    <alternativeName>
        <fullName evidence="2">Jasmonate ZIM domain-containing protein</fullName>
    </alternativeName>
</protein>
<dbReference type="Pfam" id="PF06200">
    <property type="entry name" value="tify"/>
    <property type="match status" value="1"/>
</dbReference>
<comment type="subcellular location">
    <subcellularLocation>
        <location evidence="2">Nucleus</location>
    </subcellularLocation>
</comment>
<dbReference type="InterPro" id="IPR040390">
    <property type="entry name" value="TIFY/JAZ"/>
</dbReference>
<name>A0AAD3TJJ0_NEPGR</name>
<comment type="similarity">
    <text evidence="1 2">Belongs to the TIFY/JAZ family.</text>
</comment>
<evidence type="ECO:0000256" key="3">
    <source>
        <dbReference type="SAM" id="MobiDB-lite"/>
    </source>
</evidence>
<evidence type="ECO:0000313" key="6">
    <source>
        <dbReference type="Proteomes" id="UP001279734"/>
    </source>
</evidence>
<gene>
    <name evidence="5" type="ORF">Nepgr_032911</name>
</gene>
<dbReference type="EMBL" id="BSYO01000039">
    <property type="protein sequence ID" value="GMH31068.1"/>
    <property type="molecule type" value="Genomic_DNA"/>
</dbReference>
<accession>A0AAD3TJJ0</accession>
<keyword evidence="6" id="KW-1185">Reference proteome</keyword>
<dbReference type="InterPro" id="IPR010399">
    <property type="entry name" value="Tify_dom"/>
</dbReference>
<dbReference type="Pfam" id="PF09425">
    <property type="entry name" value="Jas_motif"/>
    <property type="match status" value="1"/>
</dbReference>
<evidence type="ECO:0000313" key="5">
    <source>
        <dbReference type="EMBL" id="GMH31068.1"/>
    </source>
</evidence>
<dbReference type="Proteomes" id="UP001279734">
    <property type="component" value="Unassembled WGS sequence"/>
</dbReference>
<dbReference type="PROSITE" id="PS51320">
    <property type="entry name" value="TIFY"/>
    <property type="match status" value="1"/>
</dbReference>
<dbReference type="AlphaFoldDB" id="A0AAD3TJJ0"/>
<evidence type="ECO:0000256" key="2">
    <source>
        <dbReference type="RuleBase" id="RU369065"/>
    </source>
</evidence>
<comment type="domain">
    <text evidence="2">The jas domain is required for interaction with COI1.</text>
</comment>
<keyword evidence="2" id="KW-0539">Nucleus</keyword>
<organism evidence="5 6">
    <name type="scientific">Nepenthes gracilis</name>
    <name type="common">Slender pitcher plant</name>
    <dbReference type="NCBI Taxonomy" id="150966"/>
    <lineage>
        <taxon>Eukaryota</taxon>
        <taxon>Viridiplantae</taxon>
        <taxon>Streptophyta</taxon>
        <taxon>Embryophyta</taxon>
        <taxon>Tracheophyta</taxon>
        <taxon>Spermatophyta</taxon>
        <taxon>Magnoliopsida</taxon>
        <taxon>eudicotyledons</taxon>
        <taxon>Gunneridae</taxon>
        <taxon>Pentapetalae</taxon>
        <taxon>Caryophyllales</taxon>
        <taxon>Nepenthaceae</taxon>
        <taxon>Nepenthes</taxon>
    </lineage>
</organism>
<keyword evidence="2" id="KW-1184">Jasmonic acid signaling pathway</keyword>
<dbReference type="PANTHER" id="PTHR33077:SF17">
    <property type="entry name" value="PROTEIN TIFY 5B"/>
    <property type="match status" value="1"/>
</dbReference>
<dbReference type="GO" id="GO:0009611">
    <property type="term" value="P:response to wounding"/>
    <property type="evidence" value="ECO:0007669"/>
    <property type="project" value="UniProtKB-UniRule"/>
</dbReference>
<feature type="compositionally biased region" description="Low complexity" evidence="3">
    <location>
        <begin position="82"/>
        <end position="92"/>
    </location>
</feature>
<dbReference type="InterPro" id="IPR018467">
    <property type="entry name" value="CCT_CS"/>
</dbReference>
<proteinExistence type="inferred from homology"/>